<organism evidence="1 2">
    <name type="scientific">Trema orientale</name>
    <name type="common">Charcoal tree</name>
    <name type="synonym">Celtis orientalis</name>
    <dbReference type="NCBI Taxonomy" id="63057"/>
    <lineage>
        <taxon>Eukaryota</taxon>
        <taxon>Viridiplantae</taxon>
        <taxon>Streptophyta</taxon>
        <taxon>Embryophyta</taxon>
        <taxon>Tracheophyta</taxon>
        <taxon>Spermatophyta</taxon>
        <taxon>Magnoliopsida</taxon>
        <taxon>eudicotyledons</taxon>
        <taxon>Gunneridae</taxon>
        <taxon>Pentapetalae</taxon>
        <taxon>rosids</taxon>
        <taxon>fabids</taxon>
        <taxon>Rosales</taxon>
        <taxon>Cannabaceae</taxon>
        <taxon>Trema</taxon>
    </lineage>
</organism>
<evidence type="ECO:0000313" key="2">
    <source>
        <dbReference type="Proteomes" id="UP000237000"/>
    </source>
</evidence>
<keyword evidence="2" id="KW-1185">Reference proteome</keyword>
<dbReference type="AlphaFoldDB" id="A0A2P5CMT2"/>
<gene>
    <name evidence="1" type="ORF">TorRG33x02_279590</name>
</gene>
<evidence type="ECO:0000313" key="1">
    <source>
        <dbReference type="EMBL" id="PON62306.1"/>
    </source>
</evidence>
<proteinExistence type="predicted"/>
<sequence length="276" mass="31171">MRGTTARDSGLHRYDSDFSKAGAWPFVTRLVHNSIGVSLTRLAKATHHPIDILDSEQDHGGHRDSPPPVHERLDWAMVNTPWTTLFPGALVEHLDYYKSDHRALKPLMQLILCSRHCRISIGVPLFSLIGIHGNLEVLRRKFHQLKNKPETLNTKFFHARATSRQNTNKIRKLTDGNGQLVESDQQLAAMVSNYFHHLFRANPIDAEATDVVLSTITPSISADINTTLVRPFTSGDVLLALKSMGPDKSPGLDSMSAIFYQHYWLQELCLIFTRSW</sequence>
<accession>A0A2P5CMT2</accession>
<reference evidence="2" key="1">
    <citation type="submission" date="2016-06" db="EMBL/GenBank/DDBJ databases">
        <title>Parallel loss of symbiosis genes in relatives of nitrogen-fixing non-legume Parasponia.</title>
        <authorList>
            <person name="Van Velzen R."/>
            <person name="Holmer R."/>
            <person name="Bu F."/>
            <person name="Rutten L."/>
            <person name="Van Zeijl A."/>
            <person name="Liu W."/>
            <person name="Santuari L."/>
            <person name="Cao Q."/>
            <person name="Sharma T."/>
            <person name="Shen D."/>
            <person name="Roswanjaya Y."/>
            <person name="Wardhani T."/>
            <person name="Kalhor M.S."/>
            <person name="Jansen J."/>
            <person name="Van den Hoogen J."/>
            <person name="Gungor B."/>
            <person name="Hartog M."/>
            <person name="Hontelez J."/>
            <person name="Verver J."/>
            <person name="Yang W.-C."/>
            <person name="Schijlen E."/>
            <person name="Repin R."/>
            <person name="Schilthuizen M."/>
            <person name="Schranz E."/>
            <person name="Heidstra R."/>
            <person name="Miyata K."/>
            <person name="Fedorova E."/>
            <person name="Kohlen W."/>
            <person name="Bisseling T."/>
            <person name="Smit S."/>
            <person name="Geurts R."/>
        </authorList>
    </citation>
    <scope>NUCLEOTIDE SEQUENCE [LARGE SCALE GENOMIC DNA]</scope>
    <source>
        <strain evidence="2">cv. RG33-2</strain>
    </source>
</reference>
<dbReference type="EMBL" id="JXTC01000348">
    <property type="protein sequence ID" value="PON62306.1"/>
    <property type="molecule type" value="Genomic_DNA"/>
</dbReference>
<dbReference type="STRING" id="63057.A0A2P5CMT2"/>
<dbReference type="Proteomes" id="UP000237000">
    <property type="component" value="Unassembled WGS sequence"/>
</dbReference>
<dbReference type="InParanoid" id="A0A2P5CMT2"/>
<name>A0A2P5CMT2_TREOI</name>
<evidence type="ECO:0008006" key="3">
    <source>
        <dbReference type="Google" id="ProtNLM"/>
    </source>
</evidence>
<protein>
    <recommendedName>
        <fullName evidence="3">Endonuclease/exonuclease/phosphatase</fullName>
    </recommendedName>
</protein>
<dbReference type="OrthoDB" id="1194564at2759"/>
<comment type="caution">
    <text evidence="1">The sequence shown here is derived from an EMBL/GenBank/DDBJ whole genome shotgun (WGS) entry which is preliminary data.</text>
</comment>